<comment type="caution">
    <text evidence="16">The sequence shown here is derived from an EMBL/GenBank/DDBJ whole genome shotgun (WGS) entry which is preliminary data.</text>
</comment>
<feature type="compositionally biased region" description="Low complexity" evidence="13">
    <location>
        <begin position="94"/>
        <end position="104"/>
    </location>
</feature>
<evidence type="ECO:0000256" key="1">
    <source>
        <dbReference type="ARBA" id="ARBA00004123"/>
    </source>
</evidence>
<comment type="function">
    <text evidence="11">DNA helicase that possesses intrinsic ATP-dependent nucleosome-remodeling activity and is both required for DNA repair and heterochromatin organization. Promotes DNA end resection of double-strand breaks (DSBs) following DNA damage: probably acts by weakening histone DNA interactions in nucleosomes flanking DSBs.</text>
</comment>
<dbReference type="GO" id="GO:0005634">
    <property type="term" value="C:nucleus"/>
    <property type="evidence" value="ECO:0007669"/>
    <property type="project" value="UniProtKB-SubCell"/>
</dbReference>
<evidence type="ECO:0000256" key="10">
    <source>
        <dbReference type="ARBA" id="ARBA00023242"/>
    </source>
</evidence>
<dbReference type="InterPro" id="IPR038718">
    <property type="entry name" value="SNF2-like_sf"/>
</dbReference>
<feature type="domain" description="Helicase ATP-binding" evidence="14">
    <location>
        <begin position="503"/>
        <end position="671"/>
    </location>
</feature>
<protein>
    <recommendedName>
        <fullName evidence="12">SWI/SNF-related matrix-associated actin-dependent regulator of chromatin subfamily A containing DEAD/H box 1 homolog</fullName>
        <ecNumber evidence="3">3.6.4.12</ecNumber>
    </recommendedName>
</protein>
<dbReference type="EMBL" id="JYDR01000008">
    <property type="protein sequence ID" value="KRY77139.1"/>
    <property type="molecule type" value="Genomic_DNA"/>
</dbReference>
<evidence type="ECO:0000256" key="8">
    <source>
        <dbReference type="ARBA" id="ARBA00022853"/>
    </source>
</evidence>
<proteinExistence type="inferred from homology"/>
<evidence type="ECO:0000313" key="16">
    <source>
        <dbReference type="EMBL" id="KRY77139.1"/>
    </source>
</evidence>
<dbReference type="Proteomes" id="UP000054632">
    <property type="component" value="Unassembled WGS sequence"/>
</dbReference>
<dbReference type="FunFam" id="3.40.50.10810:FF:000014">
    <property type="entry name" value="SWI/SNF-related matrix-associated actin-dependent regulator of chromatin subfamily A containing DEAD/H box 1"/>
    <property type="match status" value="1"/>
</dbReference>
<evidence type="ECO:0000256" key="6">
    <source>
        <dbReference type="ARBA" id="ARBA00022806"/>
    </source>
</evidence>
<evidence type="ECO:0000256" key="9">
    <source>
        <dbReference type="ARBA" id="ARBA00023125"/>
    </source>
</evidence>
<dbReference type="SMART" id="SM00490">
    <property type="entry name" value="HELICc"/>
    <property type="match status" value="1"/>
</dbReference>
<evidence type="ECO:0000256" key="11">
    <source>
        <dbReference type="ARBA" id="ARBA00059294"/>
    </source>
</evidence>
<sequence length="1077" mass="123445">MESELDIFEKYKFIGTSSYSNLANKVRENGDLNANEAKQVTVVAESPVVSDLSVSSETNTPSKSNALLSDSINRWKEPASSNSRLNLEDDYSDDYSLSDVSSSDHPSAAKKPKVSADEELSNLEVSDNEEEVDDQSDISEYKPSSESEEEQWLSKKKAKRLAAERRRHQIAKELQAETKMIMKQNSNAKQVYSFTKAQSSFDMLRKLRRERKHQQKKEMREEFLAKDCLSEKEEEEEENSINDGEVESKIGSPVESVAQKPAKETALTVKQFFKRRFVLSSDEEETGDSVACTTSSAVKEEPISVEQQAKHLRRVVYRSDEGEESDVSKQDSYSSSTKDENYCDESVTGSDDVDETVEDVDTSVKLQFKKPTILKQREMEAKCLQFFRSAEQSQLIALPRCSERMAKVIVEQLRPFESYNDMIEKFENAKGFSTSLCTAYIDSLRSQNRLDFLLYKCHSVSSKLEMEVQLMMKTDDGLIKQPNLISHNLELKPYQLVGLNWLSLIYRQNLGGILADEMGLGKTIQVIAFLAYLKENNLGGPTFIIVPSSTLDNWLREIQKWCPSLKLLTYYGSPPDRAWIRRQYYNKRVEADVILTTYTSISCNAEDRHFMRRVLADVAIFDEAHMLKNYRTHRYKQLMSIKTKHRILLTGTPLQNSLIELISLLYFIMPKIFRKLKIGLNDMSNLFQLKNISSPEGEQFRIEQAKKIVSPFTLRRLKSDVLHQLPEKHEKLQFCELTDLQREIYSEIVAECTEILKSRQENNCSDAPSSSSSSSSSGRLTSMIMKLRKAANHPLLLRWHYKEKKLNRIAKVVAKEKFYKNFQFSEVVEDLMLKSDFEIHKLCCQHKKLNRLKLSENAINDSGKLIALDGILAEAKQQGNKVLLFSQFVIVLDVLEEFLTLKQIRYLRLDGQTPVVERQPLIDMFNSSEDIFIFLLSTRAGGLGINLTSANVIVLYDIDYNPHNDRQAEDRCHRVGQKKDVHVIKLISKNTVDESMLACANKKLELERQITTADSAGTEYIQDILLQQLLLSQFAFWYAGNAHLHRRATRADSCNKEPLPCAARICVRPISWKRKNK</sequence>
<evidence type="ECO:0000256" key="3">
    <source>
        <dbReference type="ARBA" id="ARBA00012551"/>
    </source>
</evidence>
<dbReference type="PROSITE" id="PS51194">
    <property type="entry name" value="HELICASE_CTER"/>
    <property type="match status" value="1"/>
</dbReference>
<keyword evidence="10" id="KW-0539">Nucleus</keyword>
<dbReference type="Gene3D" id="3.40.50.300">
    <property type="entry name" value="P-loop containing nucleotide triphosphate hydrolases"/>
    <property type="match status" value="1"/>
</dbReference>
<feature type="region of interest" description="Disordered" evidence="13">
    <location>
        <begin position="50"/>
        <end position="166"/>
    </location>
</feature>
<evidence type="ECO:0000313" key="17">
    <source>
        <dbReference type="EMBL" id="KRZ41232.1"/>
    </source>
</evidence>
<name>A0A0V1EVR2_TRIPS</name>
<evidence type="ECO:0000256" key="2">
    <source>
        <dbReference type="ARBA" id="ARBA00007025"/>
    </source>
</evidence>
<dbReference type="GO" id="GO:0005694">
    <property type="term" value="C:chromosome"/>
    <property type="evidence" value="ECO:0007669"/>
    <property type="project" value="UniProtKB-ARBA"/>
</dbReference>
<keyword evidence="4" id="KW-0547">Nucleotide-binding</keyword>
<feature type="compositionally biased region" description="Acidic residues" evidence="13">
    <location>
        <begin position="117"/>
        <end position="137"/>
    </location>
</feature>
<evidence type="ECO:0000256" key="12">
    <source>
        <dbReference type="ARBA" id="ARBA00069890"/>
    </source>
</evidence>
<dbReference type="SUPFAM" id="SSF52540">
    <property type="entry name" value="P-loop containing nucleoside triphosphate hydrolases"/>
    <property type="match status" value="2"/>
</dbReference>
<dbReference type="CDD" id="cd18793">
    <property type="entry name" value="SF2_C_SNF"/>
    <property type="match status" value="1"/>
</dbReference>
<dbReference type="Pfam" id="PF00176">
    <property type="entry name" value="SNF2-rel_dom"/>
    <property type="match status" value="1"/>
</dbReference>
<dbReference type="EC" id="3.6.4.12" evidence="3"/>
<feature type="compositionally biased region" description="Basic residues" evidence="13">
    <location>
        <begin position="154"/>
        <end position="166"/>
    </location>
</feature>
<evidence type="ECO:0000313" key="19">
    <source>
        <dbReference type="Proteomes" id="UP000054826"/>
    </source>
</evidence>
<dbReference type="GO" id="GO:0005524">
    <property type="term" value="F:ATP binding"/>
    <property type="evidence" value="ECO:0007669"/>
    <property type="project" value="UniProtKB-KW"/>
</dbReference>
<dbReference type="InterPro" id="IPR049730">
    <property type="entry name" value="SNF2/RAD54-like_C"/>
</dbReference>
<dbReference type="InterPro" id="IPR000330">
    <property type="entry name" value="SNF2_N"/>
</dbReference>
<feature type="compositionally biased region" description="Basic and acidic residues" evidence="13">
    <location>
        <begin position="216"/>
        <end position="231"/>
    </location>
</feature>
<dbReference type="PROSITE" id="PS51192">
    <property type="entry name" value="HELICASE_ATP_BIND_1"/>
    <property type="match status" value="1"/>
</dbReference>
<feature type="domain" description="Helicase C-terminal" evidence="15">
    <location>
        <begin position="867"/>
        <end position="1032"/>
    </location>
</feature>
<gene>
    <name evidence="16" type="primary">smarcad1b</name>
    <name evidence="16" type="ORF">T4A_7613</name>
    <name evidence="17" type="ORF">T4C_6946</name>
</gene>
<evidence type="ECO:0000256" key="7">
    <source>
        <dbReference type="ARBA" id="ARBA00022840"/>
    </source>
</evidence>
<evidence type="ECO:0000256" key="4">
    <source>
        <dbReference type="ARBA" id="ARBA00022741"/>
    </source>
</evidence>
<keyword evidence="5" id="KW-0378">Hydrolase</keyword>
<comment type="similarity">
    <text evidence="2">Belongs to the SNF2/RAD54 helicase family.</text>
</comment>
<evidence type="ECO:0000259" key="14">
    <source>
        <dbReference type="PROSITE" id="PS51192"/>
    </source>
</evidence>
<accession>A0A0V1EVR2</accession>
<dbReference type="Pfam" id="PF00271">
    <property type="entry name" value="Helicase_C"/>
    <property type="match status" value="1"/>
</dbReference>
<dbReference type="PANTHER" id="PTHR10799">
    <property type="entry name" value="SNF2/RAD54 HELICASE FAMILY"/>
    <property type="match status" value="1"/>
</dbReference>
<keyword evidence="8" id="KW-0156">Chromatin regulator</keyword>
<reference evidence="18 19" key="1">
    <citation type="submission" date="2015-01" db="EMBL/GenBank/DDBJ databases">
        <title>Evolution of Trichinella species and genotypes.</title>
        <authorList>
            <person name="Korhonen P.K."/>
            <person name="Edoardo P."/>
            <person name="Giuseppe L.R."/>
            <person name="Gasser R.B."/>
        </authorList>
    </citation>
    <scope>NUCLEOTIDE SEQUENCE [LARGE SCALE GENOMIC DNA]</scope>
    <source>
        <strain evidence="16">ISS13</strain>
        <strain evidence="17">ISS176</strain>
    </source>
</reference>
<dbReference type="Gene3D" id="3.40.50.10810">
    <property type="entry name" value="Tandem AAA-ATPase domain"/>
    <property type="match status" value="1"/>
</dbReference>
<evidence type="ECO:0000313" key="18">
    <source>
        <dbReference type="Proteomes" id="UP000054632"/>
    </source>
</evidence>
<dbReference type="GO" id="GO:0003677">
    <property type="term" value="F:DNA binding"/>
    <property type="evidence" value="ECO:0007669"/>
    <property type="project" value="UniProtKB-KW"/>
</dbReference>
<comment type="subcellular location">
    <subcellularLocation>
        <location evidence="1">Nucleus</location>
    </subcellularLocation>
</comment>
<dbReference type="GO" id="GO:0016787">
    <property type="term" value="F:hydrolase activity"/>
    <property type="evidence" value="ECO:0007669"/>
    <property type="project" value="UniProtKB-KW"/>
</dbReference>
<dbReference type="Proteomes" id="UP000054826">
    <property type="component" value="Unassembled WGS sequence"/>
</dbReference>
<dbReference type="EMBL" id="JYDV01000021">
    <property type="protein sequence ID" value="KRZ41232.1"/>
    <property type="molecule type" value="Genomic_DNA"/>
</dbReference>
<feature type="region of interest" description="Disordered" evidence="13">
    <location>
        <begin position="316"/>
        <end position="351"/>
    </location>
</feature>
<organism evidence="16 18">
    <name type="scientific">Trichinella pseudospiralis</name>
    <name type="common">Parasitic roundworm</name>
    <dbReference type="NCBI Taxonomy" id="6337"/>
    <lineage>
        <taxon>Eukaryota</taxon>
        <taxon>Metazoa</taxon>
        <taxon>Ecdysozoa</taxon>
        <taxon>Nematoda</taxon>
        <taxon>Enoplea</taxon>
        <taxon>Dorylaimia</taxon>
        <taxon>Trichinellida</taxon>
        <taxon>Trichinellidae</taxon>
        <taxon>Trichinella</taxon>
    </lineage>
</organism>
<evidence type="ECO:0000256" key="5">
    <source>
        <dbReference type="ARBA" id="ARBA00022801"/>
    </source>
</evidence>
<keyword evidence="9" id="KW-0238">DNA-binding</keyword>
<keyword evidence="6" id="KW-0347">Helicase</keyword>
<feature type="region of interest" description="Disordered" evidence="13">
    <location>
        <begin position="210"/>
        <end position="263"/>
    </location>
</feature>
<feature type="compositionally biased region" description="Polar residues" evidence="13">
    <location>
        <begin position="52"/>
        <end position="72"/>
    </location>
</feature>
<dbReference type="SMART" id="SM00487">
    <property type="entry name" value="DEXDc"/>
    <property type="match status" value="1"/>
</dbReference>
<dbReference type="InterPro" id="IPR001650">
    <property type="entry name" value="Helicase_C-like"/>
</dbReference>
<evidence type="ECO:0000256" key="13">
    <source>
        <dbReference type="SAM" id="MobiDB-lite"/>
    </source>
</evidence>
<keyword evidence="7" id="KW-0067">ATP-binding</keyword>
<dbReference type="InterPro" id="IPR027417">
    <property type="entry name" value="P-loop_NTPase"/>
</dbReference>
<dbReference type="InterPro" id="IPR014001">
    <property type="entry name" value="Helicase_ATP-bd"/>
</dbReference>
<dbReference type="GO" id="GO:0006325">
    <property type="term" value="P:chromatin organization"/>
    <property type="evidence" value="ECO:0007669"/>
    <property type="project" value="UniProtKB-KW"/>
</dbReference>
<dbReference type="GO" id="GO:0003678">
    <property type="term" value="F:DNA helicase activity"/>
    <property type="evidence" value="ECO:0007669"/>
    <property type="project" value="UniProtKB-EC"/>
</dbReference>
<dbReference type="AlphaFoldDB" id="A0A0V1EVR2"/>
<evidence type="ECO:0000259" key="15">
    <source>
        <dbReference type="PROSITE" id="PS51194"/>
    </source>
</evidence>